<comment type="caution">
    <text evidence="2">The sequence shown here is derived from an EMBL/GenBank/DDBJ whole genome shotgun (WGS) entry which is preliminary data.</text>
</comment>
<dbReference type="PANTHER" id="PTHR30543:SF21">
    <property type="entry name" value="NAD(P)H-DEPENDENT FMN REDUCTASE LOT6"/>
    <property type="match status" value="1"/>
</dbReference>
<dbReference type="PANTHER" id="PTHR30543">
    <property type="entry name" value="CHROMATE REDUCTASE"/>
    <property type="match status" value="1"/>
</dbReference>
<dbReference type="STRING" id="361077.A0A151ZHM5"/>
<accession>A0A151ZHM5</accession>
<dbReference type="OrthoDB" id="17788at2759"/>
<dbReference type="Proteomes" id="UP000076078">
    <property type="component" value="Unassembled WGS sequence"/>
</dbReference>
<dbReference type="FunCoup" id="A0A151ZHM5">
    <property type="interactions" value="39"/>
</dbReference>
<dbReference type="Gene3D" id="3.40.50.360">
    <property type="match status" value="1"/>
</dbReference>
<keyword evidence="3" id="KW-1185">Reference proteome</keyword>
<dbReference type="InterPro" id="IPR005025">
    <property type="entry name" value="FMN_Rdtase-like_dom"/>
</dbReference>
<protein>
    <submittedName>
        <fullName evidence="2">NADPH-dependent FMN reductase family protein</fullName>
    </submittedName>
</protein>
<dbReference type="GO" id="GO:0010181">
    <property type="term" value="F:FMN binding"/>
    <property type="evidence" value="ECO:0007669"/>
    <property type="project" value="TreeGrafter"/>
</dbReference>
<organism evidence="2 3">
    <name type="scientific">Tieghemostelium lacteum</name>
    <name type="common">Slime mold</name>
    <name type="synonym">Dictyostelium lacteum</name>
    <dbReference type="NCBI Taxonomy" id="361077"/>
    <lineage>
        <taxon>Eukaryota</taxon>
        <taxon>Amoebozoa</taxon>
        <taxon>Evosea</taxon>
        <taxon>Eumycetozoa</taxon>
        <taxon>Dictyostelia</taxon>
        <taxon>Dictyosteliales</taxon>
        <taxon>Raperosteliaceae</taxon>
        <taxon>Tieghemostelium</taxon>
    </lineage>
</organism>
<feature type="domain" description="NADPH-dependent FMN reductase-like" evidence="1">
    <location>
        <begin position="4"/>
        <end position="143"/>
    </location>
</feature>
<dbReference type="InParanoid" id="A0A151ZHM5"/>
<dbReference type="AlphaFoldDB" id="A0A151ZHM5"/>
<evidence type="ECO:0000313" key="2">
    <source>
        <dbReference type="EMBL" id="KYQ93364.1"/>
    </source>
</evidence>
<dbReference type="GO" id="GO:0005829">
    <property type="term" value="C:cytosol"/>
    <property type="evidence" value="ECO:0007669"/>
    <property type="project" value="TreeGrafter"/>
</dbReference>
<dbReference type="Pfam" id="PF03358">
    <property type="entry name" value="FMN_red"/>
    <property type="match status" value="1"/>
</dbReference>
<dbReference type="OMA" id="NDHTKAW"/>
<dbReference type="InterPro" id="IPR029039">
    <property type="entry name" value="Flavoprotein-like_sf"/>
</dbReference>
<reference evidence="2 3" key="1">
    <citation type="submission" date="2015-12" db="EMBL/GenBank/DDBJ databases">
        <title>Dictyostelia acquired genes for synthesis and detection of signals that induce cell-type specialization by lateral gene transfer from prokaryotes.</title>
        <authorList>
            <person name="Gloeckner G."/>
            <person name="Schaap P."/>
        </authorList>
    </citation>
    <scope>NUCLEOTIDE SEQUENCE [LARGE SCALE GENOMIC DNA]</scope>
    <source>
        <strain evidence="2 3">TK</strain>
    </source>
</reference>
<dbReference type="InterPro" id="IPR050712">
    <property type="entry name" value="NAD(P)H-dep_reductase"/>
</dbReference>
<dbReference type="GO" id="GO:0016491">
    <property type="term" value="F:oxidoreductase activity"/>
    <property type="evidence" value="ECO:0007669"/>
    <property type="project" value="InterPro"/>
</dbReference>
<dbReference type="SUPFAM" id="SSF52218">
    <property type="entry name" value="Flavoproteins"/>
    <property type="match status" value="1"/>
</dbReference>
<evidence type="ECO:0000259" key="1">
    <source>
        <dbReference type="Pfam" id="PF03358"/>
    </source>
</evidence>
<evidence type="ECO:0000313" key="3">
    <source>
        <dbReference type="Proteomes" id="UP000076078"/>
    </source>
</evidence>
<proteinExistence type="predicted"/>
<name>A0A151ZHM5_TIELA</name>
<gene>
    <name evidence="2" type="ORF">DLAC_06038</name>
</gene>
<sequence length="194" mass="22022">MSNKIALIMGSVRDSRINPKLTNWILESVMTNEQRAQVEIIDLLEWNLPFFDEPKSPKAALGKYEHEHSRKWADKIKQYDGYIFVSPQYNFSVPAVLKNAIDYLYIEWTKKPATIFTYGFGGGGLKSQEHLTIILGESISMVLTQTKTPIVINGSVNQSTNEQLQELFQPSLETGKKSIHELFDLLSKNNKVSA</sequence>
<dbReference type="EMBL" id="LODT01000028">
    <property type="protein sequence ID" value="KYQ93364.1"/>
    <property type="molecule type" value="Genomic_DNA"/>
</dbReference>